<proteinExistence type="predicted"/>
<reference evidence="2 3" key="1">
    <citation type="journal article" date="2018" name="Nat. Ecol. Evol.">
        <title>Pezizomycetes genomes reveal the molecular basis of ectomycorrhizal truffle lifestyle.</title>
        <authorList>
            <person name="Murat C."/>
            <person name="Payen T."/>
            <person name="Noel B."/>
            <person name="Kuo A."/>
            <person name="Morin E."/>
            <person name="Chen J."/>
            <person name="Kohler A."/>
            <person name="Krizsan K."/>
            <person name="Balestrini R."/>
            <person name="Da Silva C."/>
            <person name="Montanini B."/>
            <person name="Hainaut M."/>
            <person name="Levati E."/>
            <person name="Barry K.W."/>
            <person name="Belfiori B."/>
            <person name="Cichocki N."/>
            <person name="Clum A."/>
            <person name="Dockter R.B."/>
            <person name="Fauchery L."/>
            <person name="Guy J."/>
            <person name="Iotti M."/>
            <person name="Le Tacon F."/>
            <person name="Lindquist E.A."/>
            <person name="Lipzen A."/>
            <person name="Malagnac F."/>
            <person name="Mello A."/>
            <person name="Molinier V."/>
            <person name="Miyauchi S."/>
            <person name="Poulain J."/>
            <person name="Riccioni C."/>
            <person name="Rubini A."/>
            <person name="Sitrit Y."/>
            <person name="Splivallo R."/>
            <person name="Traeger S."/>
            <person name="Wang M."/>
            <person name="Zifcakova L."/>
            <person name="Wipf D."/>
            <person name="Zambonelli A."/>
            <person name="Paolocci F."/>
            <person name="Nowrousian M."/>
            <person name="Ottonello S."/>
            <person name="Baldrian P."/>
            <person name="Spatafora J.W."/>
            <person name="Henrissat B."/>
            <person name="Nagy L.G."/>
            <person name="Aury J.M."/>
            <person name="Wincker P."/>
            <person name="Grigoriev I.V."/>
            <person name="Bonfante P."/>
            <person name="Martin F.M."/>
        </authorList>
    </citation>
    <scope>NUCLEOTIDE SEQUENCE [LARGE SCALE GENOMIC DNA]</scope>
    <source>
        <strain evidence="2 3">ATCC MYA-4762</strain>
    </source>
</reference>
<dbReference type="EMBL" id="ML121549">
    <property type="protein sequence ID" value="RPB22933.1"/>
    <property type="molecule type" value="Genomic_DNA"/>
</dbReference>
<name>A0A3N4LJ57_9PEZI</name>
<feature type="region of interest" description="Disordered" evidence="1">
    <location>
        <begin position="134"/>
        <end position="166"/>
    </location>
</feature>
<dbReference type="InParanoid" id="A0A3N4LJ57"/>
<organism evidence="2 3">
    <name type="scientific">Terfezia boudieri ATCC MYA-4762</name>
    <dbReference type="NCBI Taxonomy" id="1051890"/>
    <lineage>
        <taxon>Eukaryota</taxon>
        <taxon>Fungi</taxon>
        <taxon>Dikarya</taxon>
        <taxon>Ascomycota</taxon>
        <taxon>Pezizomycotina</taxon>
        <taxon>Pezizomycetes</taxon>
        <taxon>Pezizales</taxon>
        <taxon>Pezizaceae</taxon>
        <taxon>Terfezia</taxon>
    </lineage>
</organism>
<keyword evidence="3" id="KW-1185">Reference proteome</keyword>
<evidence type="ECO:0000256" key="1">
    <source>
        <dbReference type="SAM" id="MobiDB-lite"/>
    </source>
</evidence>
<feature type="compositionally biased region" description="Basic and acidic residues" evidence="1">
    <location>
        <begin position="74"/>
        <end position="87"/>
    </location>
</feature>
<dbReference type="Proteomes" id="UP000267821">
    <property type="component" value="Unassembled WGS sequence"/>
</dbReference>
<evidence type="ECO:0000313" key="3">
    <source>
        <dbReference type="Proteomes" id="UP000267821"/>
    </source>
</evidence>
<gene>
    <name evidence="2" type="ORF">L211DRAFT_884244</name>
</gene>
<feature type="region of interest" description="Disordered" evidence="1">
    <location>
        <begin position="60"/>
        <end position="87"/>
    </location>
</feature>
<protein>
    <submittedName>
        <fullName evidence="2">Uncharacterized protein</fullName>
    </submittedName>
</protein>
<dbReference type="AlphaFoldDB" id="A0A3N4LJ57"/>
<feature type="region of interest" description="Disordered" evidence="1">
    <location>
        <begin position="182"/>
        <end position="201"/>
    </location>
</feature>
<sequence>MANRESAMTTDGFALETELDELVRTQTRLETEEILVGARAAFAVPSENGATQAAGLEWRIPRAPVGEPSRSNPRRGEPSRRQLETHRHAYVLGDSGYQYSSTYTWASGTQGSIFSLPEGDPPIARPPRAVCTCGSESNLPPPGLRGQRSKSNVRGETGYSLFPPPLPTIERNFAQERYRANSEGIHGGPNALGQSPTPLPGAETEGVPVLVPLGQGPKDRGCLGPVVGFWRGVGRFLSGRWA</sequence>
<accession>A0A3N4LJ57</accession>
<dbReference type="OrthoDB" id="5309122at2759"/>
<evidence type="ECO:0000313" key="2">
    <source>
        <dbReference type="EMBL" id="RPB22933.1"/>
    </source>
</evidence>